<dbReference type="GO" id="GO:0030674">
    <property type="term" value="F:protein-macromolecule adaptor activity"/>
    <property type="evidence" value="ECO:0007669"/>
    <property type="project" value="TreeGrafter"/>
</dbReference>
<accession>A0A2T9ZHQ2</accession>
<gene>
    <name evidence="2" type="ORF">BB560_001404</name>
</gene>
<dbReference type="GO" id="GO:0005778">
    <property type="term" value="C:peroxisomal membrane"/>
    <property type="evidence" value="ECO:0007669"/>
    <property type="project" value="InterPro"/>
</dbReference>
<keyword evidence="3" id="KW-1185">Reference proteome</keyword>
<feature type="region of interest" description="Disordered" evidence="1">
    <location>
        <begin position="318"/>
        <end position="344"/>
    </location>
</feature>
<dbReference type="AlphaFoldDB" id="A0A2T9ZHQ2"/>
<feature type="compositionally biased region" description="Polar residues" evidence="1">
    <location>
        <begin position="327"/>
        <end position="344"/>
    </location>
</feature>
<dbReference type="PANTHER" id="PTHR28080:SF1">
    <property type="entry name" value="PEROXISOMAL BIOGENESIS FACTOR 3"/>
    <property type="match status" value="1"/>
</dbReference>
<evidence type="ECO:0000313" key="3">
    <source>
        <dbReference type="Proteomes" id="UP000245609"/>
    </source>
</evidence>
<dbReference type="STRING" id="133381.A0A2T9ZHQ2"/>
<organism evidence="2 3">
    <name type="scientific">Smittium megazygosporum</name>
    <dbReference type="NCBI Taxonomy" id="133381"/>
    <lineage>
        <taxon>Eukaryota</taxon>
        <taxon>Fungi</taxon>
        <taxon>Fungi incertae sedis</taxon>
        <taxon>Zoopagomycota</taxon>
        <taxon>Kickxellomycotina</taxon>
        <taxon>Harpellomycetes</taxon>
        <taxon>Harpellales</taxon>
        <taxon>Legeriomycetaceae</taxon>
        <taxon>Smittium</taxon>
    </lineage>
</organism>
<dbReference type="InterPro" id="IPR006966">
    <property type="entry name" value="Peroxin-3"/>
</dbReference>
<dbReference type="OrthoDB" id="45930at2759"/>
<dbReference type="PANTHER" id="PTHR28080">
    <property type="entry name" value="PEROXISOMAL BIOGENESIS FACTOR 3"/>
    <property type="match status" value="1"/>
</dbReference>
<name>A0A2T9ZHQ2_9FUNG</name>
<reference evidence="2 3" key="1">
    <citation type="journal article" date="2018" name="MBio">
        <title>Comparative Genomics Reveals the Core Gene Toolbox for the Fungus-Insect Symbiosis.</title>
        <authorList>
            <person name="Wang Y."/>
            <person name="Stata M."/>
            <person name="Wang W."/>
            <person name="Stajich J.E."/>
            <person name="White M.M."/>
            <person name="Moncalvo J.M."/>
        </authorList>
    </citation>
    <scope>NUCLEOTIDE SEQUENCE [LARGE SCALE GENOMIC DNA]</scope>
    <source>
        <strain evidence="2 3">SC-DP-2</strain>
    </source>
</reference>
<dbReference type="Pfam" id="PF04882">
    <property type="entry name" value="Peroxin-3"/>
    <property type="match status" value="2"/>
</dbReference>
<protein>
    <recommendedName>
        <fullName evidence="4">Peroxin-3</fullName>
    </recommendedName>
</protein>
<evidence type="ECO:0008006" key="4">
    <source>
        <dbReference type="Google" id="ProtNLM"/>
    </source>
</evidence>
<sequence>MSYLIPNVPNFVSRHKSKFLVLTGVAGGVYYSLSFLKSKLLDFQSSLQIDSWTRTNILDRFDVNLNLSRHTTFNLLSELQAKILSDINIEALFEELRTRSSKKDPPLSTNSDSSTSTQTFLRLLVSQYSAVILTILVHIQLSIIAQSTYIDSVSKKFALFTHFNSNNFPLPSSTFEGTDERNFLLQSWWILNKGWKLLKNIIVSSTCDIIESIDIKSKLTFSEFCDLIFKLNDSILSDEFSNQLLYICAPVTEAQYNEFLSANSLLPSSVSTEKYEFFVKQTMDILESRDVNHVFAATLSLANKTLLSSIESHFPQKSQVLEPPVEISSQDSPSVTSDTPANPQNQEISVNEFEKFLETSDPKISLVKLLPKLVNESKLILSDDEKSNNYIQEICNSEQIQALSASIFAAKPRN</sequence>
<dbReference type="Proteomes" id="UP000245609">
    <property type="component" value="Unassembled WGS sequence"/>
</dbReference>
<dbReference type="GO" id="GO:0045046">
    <property type="term" value="P:protein import into peroxisome membrane"/>
    <property type="evidence" value="ECO:0007669"/>
    <property type="project" value="TreeGrafter"/>
</dbReference>
<evidence type="ECO:0000313" key="2">
    <source>
        <dbReference type="EMBL" id="PVV04109.1"/>
    </source>
</evidence>
<dbReference type="EMBL" id="MBFS01000161">
    <property type="protein sequence ID" value="PVV04109.1"/>
    <property type="molecule type" value="Genomic_DNA"/>
</dbReference>
<comment type="caution">
    <text evidence="2">The sequence shown here is derived from an EMBL/GenBank/DDBJ whole genome shotgun (WGS) entry which is preliminary data.</text>
</comment>
<proteinExistence type="predicted"/>
<evidence type="ECO:0000256" key="1">
    <source>
        <dbReference type="SAM" id="MobiDB-lite"/>
    </source>
</evidence>